<organism evidence="1 2">
    <name type="scientific">Mugilogobius chulae</name>
    <name type="common">yellowstripe goby</name>
    <dbReference type="NCBI Taxonomy" id="88201"/>
    <lineage>
        <taxon>Eukaryota</taxon>
        <taxon>Metazoa</taxon>
        <taxon>Chordata</taxon>
        <taxon>Craniata</taxon>
        <taxon>Vertebrata</taxon>
        <taxon>Euteleostomi</taxon>
        <taxon>Actinopterygii</taxon>
        <taxon>Neopterygii</taxon>
        <taxon>Teleostei</taxon>
        <taxon>Neoteleostei</taxon>
        <taxon>Acanthomorphata</taxon>
        <taxon>Gobiaria</taxon>
        <taxon>Gobiiformes</taxon>
        <taxon>Gobioidei</taxon>
        <taxon>Gobiidae</taxon>
        <taxon>Gobionellinae</taxon>
        <taxon>Mugilogobius</taxon>
    </lineage>
</organism>
<comment type="caution">
    <text evidence="1">The sequence shown here is derived from an EMBL/GenBank/DDBJ whole genome shotgun (WGS) entry which is preliminary data.</text>
</comment>
<accession>A0AAW0NM76</accession>
<evidence type="ECO:0000313" key="2">
    <source>
        <dbReference type="Proteomes" id="UP001460270"/>
    </source>
</evidence>
<dbReference type="InterPro" id="IPR036179">
    <property type="entry name" value="Ig-like_dom_sf"/>
</dbReference>
<sequence>MMDNDFDCQSKLSVDSQLVTGYFDEQITIKCKYKGFGLIKWCRVGGLCITTSGEINGAQVSTNKSDTGVFSVTMSGLTEQNTGWYLCDFEGQSKLSVDSQLITGYFDEQITIICKYKGSDGPIVGKCDVQAQSLNGKLSAACEMKIIV</sequence>
<dbReference type="AlphaFoldDB" id="A0AAW0NM76"/>
<dbReference type="Gene3D" id="2.60.40.10">
    <property type="entry name" value="Immunoglobulins"/>
    <property type="match status" value="1"/>
</dbReference>
<proteinExistence type="predicted"/>
<keyword evidence="2" id="KW-1185">Reference proteome</keyword>
<name>A0AAW0NM76_9GOBI</name>
<evidence type="ECO:0000313" key="1">
    <source>
        <dbReference type="EMBL" id="KAK7901853.1"/>
    </source>
</evidence>
<dbReference type="SUPFAM" id="SSF48726">
    <property type="entry name" value="Immunoglobulin"/>
    <property type="match status" value="1"/>
</dbReference>
<gene>
    <name evidence="1" type="ORF">WMY93_018622</name>
</gene>
<dbReference type="EMBL" id="JBBPFD010000013">
    <property type="protein sequence ID" value="KAK7901853.1"/>
    <property type="molecule type" value="Genomic_DNA"/>
</dbReference>
<reference evidence="2" key="1">
    <citation type="submission" date="2024-04" db="EMBL/GenBank/DDBJ databases">
        <title>Salinicola lusitanus LLJ914,a marine bacterium isolated from the Okinawa Trough.</title>
        <authorList>
            <person name="Li J."/>
        </authorList>
    </citation>
    <scope>NUCLEOTIDE SEQUENCE [LARGE SCALE GENOMIC DNA]</scope>
</reference>
<dbReference type="InterPro" id="IPR013783">
    <property type="entry name" value="Ig-like_fold"/>
</dbReference>
<protein>
    <recommendedName>
        <fullName evidence="3">Immunoglobulin subtype domain-containing protein</fullName>
    </recommendedName>
</protein>
<dbReference type="Proteomes" id="UP001460270">
    <property type="component" value="Unassembled WGS sequence"/>
</dbReference>
<evidence type="ECO:0008006" key="3">
    <source>
        <dbReference type="Google" id="ProtNLM"/>
    </source>
</evidence>